<evidence type="ECO:0000313" key="6">
    <source>
        <dbReference type="Proteomes" id="UP000275883"/>
    </source>
</evidence>
<feature type="coiled-coil region" evidence="1">
    <location>
        <begin position="272"/>
        <end position="348"/>
    </location>
</feature>
<evidence type="ECO:0000259" key="4">
    <source>
        <dbReference type="Pfam" id="PF01732"/>
    </source>
</evidence>
<feature type="signal peptide" evidence="3">
    <location>
        <begin position="1"/>
        <end position="23"/>
    </location>
</feature>
<proteinExistence type="predicted"/>
<feature type="region of interest" description="Disordered" evidence="2">
    <location>
        <begin position="41"/>
        <end position="93"/>
    </location>
</feature>
<evidence type="ECO:0000256" key="1">
    <source>
        <dbReference type="SAM" id="Coils"/>
    </source>
</evidence>
<evidence type="ECO:0000256" key="2">
    <source>
        <dbReference type="SAM" id="MobiDB-lite"/>
    </source>
</evidence>
<feature type="compositionally biased region" description="Basic and acidic residues" evidence="2">
    <location>
        <begin position="41"/>
        <end position="52"/>
    </location>
</feature>
<evidence type="ECO:0000256" key="3">
    <source>
        <dbReference type="SAM" id="SignalP"/>
    </source>
</evidence>
<dbReference type="PRINTS" id="PR00840">
    <property type="entry name" value="Y06768FAMILY"/>
</dbReference>
<dbReference type="AlphaFoldDB" id="A0A3G8LGY0"/>
<organism evidence="5 6">
    <name type="scientific">Mycoplasma struthionis</name>
    <dbReference type="NCBI Taxonomy" id="538220"/>
    <lineage>
        <taxon>Bacteria</taxon>
        <taxon>Bacillati</taxon>
        <taxon>Mycoplasmatota</taxon>
        <taxon>Mollicutes</taxon>
        <taxon>Mycoplasmataceae</taxon>
        <taxon>Mycoplasma</taxon>
    </lineage>
</organism>
<protein>
    <recommendedName>
        <fullName evidence="4">DUF31 domain-containing protein</fullName>
    </recommendedName>
</protein>
<feature type="chain" id="PRO_5018302136" description="DUF31 domain-containing protein" evidence="3">
    <location>
        <begin position="24"/>
        <end position="838"/>
    </location>
</feature>
<keyword evidence="3" id="KW-0732">Signal</keyword>
<feature type="compositionally biased region" description="Low complexity" evidence="2">
    <location>
        <begin position="53"/>
        <end position="89"/>
    </location>
</feature>
<dbReference type="InterPro" id="IPR022381">
    <property type="entry name" value="Uncharacterised_MG067"/>
</dbReference>
<feature type="coiled-coil region" evidence="1">
    <location>
        <begin position="144"/>
        <end position="171"/>
    </location>
</feature>
<dbReference type="Pfam" id="PF01732">
    <property type="entry name" value="Mycop_pep_DUF31"/>
    <property type="match status" value="1"/>
</dbReference>
<gene>
    <name evidence="5" type="ORF">EGN60_01150</name>
</gene>
<dbReference type="Proteomes" id="UP000275883">
    <property type="component" value="Chromosome"/>
</dbReference>
<dbReference type="NCBIfam" id="NF045841">
    <property type="entry name" value="Ig_SerProt_MIP"/>
    <property type="match status" value="1"/>
</dbReference>
<dbReference type="PROSITE" id="PS51257">
    <property type="entry name" value="PROKAR_LIPOPROTEIN"/>
    <property type="match status" value="1"/>
</dbReference>
<dbReference type="InterPro" id="IPR022382">
    <property type="entry name" value="Mycoplasma_peptidase_DUF31"/>
</dbReference>
<evidence type="ECO:0000313" key="5">
    <source>
        <dbReference type="EMBL" id="AZG68577.1"/>
    </source>
</evidence>
<sequence length="838" mass="96983">MFKKKFKILSLLAAIPLSLSAVSCVNKIVDVPIIKTVETKEDNEISKPKEDNTNNLENENKNSSSQNQGNVNNTNREANNLPNETNNKNETNESKIETFKSLYSFVSKKFENYNEKQNLDSFYNSLDSFDFSNIETLDANIALLKNYENKFKLKKAEIENKKQTFLNLENQIKVSEVTYNFSNEINEIKNSLNQDLDALSYEKADELNSKLEQANIILNLANENIKSFKTIKTELNSLKNDVILKVNVEDSELNFDSLINEVQQSNFDSEKLEVLNKKIEALKAKKVELDNSINTLKEDISIKLQEYKQLSNKNDLESEFNSLNQNNLNDLKSFNNKLDSELNKEKQKDSENNRVLSADEIEHFYAQNPSLKSYSDSDISEDVKLKTNKDYFLNILSRSFILNWIFQDNRTTGGTAWLLDYAKLDKEHYKLFLATNYHVAVDLYTDQDSQRYLQTERLNNPIKYFSIGVDTVNTSSEEIKKAKNQWRFNKQYAYRFFTPQAMPKVLFLAQNFTDNTQNKENNYYTDFAVLELDIDLTERALTDNDFNNSMPVRNSRETNTEWRFVLEQLKYAVKKTDEYYTKIKGNSKILNSKNEAYATISFDTLEYLRRNILNIRQEGSSPIFRKIDNQNGKANTKRKINELSIAINEYIGDNKYLYKTRYYFAGFPNENNNISTSNNILDTELNSLLDSINRPVLFSDSTYNNTVAANRGTEFNKKGQSKLYGLIYRGISPKQVIGGMSGSMLMDSQGLILGILWGQKPGSNSFLTNDNKNIKIYTPTFVQFVQQREIQSNGLTIYPYNLIDGSDKNKYPHQVYSYREALKEKHPNLKTRMFDKGV</sequence>
<dbReference type="OrthoDB" id="397369at2"/>
<dbReference type="KEGG" id="mstr:EGN60_01150"/>
<dbReference type="EMBL" id="CP034044">
    <property type="protein sequence ID" value="AZG68577.1"/>
    <property type="molecule type" value="Genomic_DNA"/>
</dbReference>
<keyword evidence="1" id="KW-0175">Coiled coil</keyword>
<dbReference type="RefSeq" id="WP_124724272.1">
    <property type="nucleotide sequence ID" value="NZ_CP034044.1"/>
</dbReference>
<keyword evidence="6" id="KW-1185">Reference proteome</keyword>
<name>A0A3G8LGY0_9MOLU</name>
<reference evidence="5 6" key="1">
    <citation type="submission" date="2018-11" db="EMBL/GenBank/DDBJ databases">
        <title>Genome sequence of Mycoplasma struthionis sp. nov.</title>
        <authorList>
            <person name="Spergser J."/>
        </authorList>
    </citation>
    <scope>NUCLEOTIDE SEQUENCE [LARGE SCALE GENOMIC DNA]</scope>
    <source>
        <strain evidence="5 6">237IA</strain>
    </source>
</reference>
<accession>A0A3G8LGY0</accession>
<feature type="domain" description="DUF31" evidence="4">
    <location>
        <begin position="390"/>
        <end position="758"/>
    </location>
</feature>